<dbReference type="RefSeq" id="XP_024722574.1">
    <property type="nucleotide sequence ID" value="XM_024864712.1"/>
</dbReference>
<dbReference type="AlphaFoldDB" id="A0A2T3B6M4"/>
<dbReference type="Proteomes" id="UP000241818">
    <property type="component" value="Unassembled WGS sequence"/>
</dbReference>
<gene>
    <name evidence="1" type="ORF">M430DRAFT_225369</name>
</gene>
<proteinExistence type="predicted"/>
<accession>A0A2T3B6M4</accession>
<protein>
    <submittedName>
        <fullName evidence="1">Uncharacterized protein</fullName>
    </submittedName>
</protein>
<keyword evidence="2" id="KW-1185">Reference proteome</keyword>
<name>A0A2T3B6M4_AMORE</name>
<dbReference type="EMBL" id="KZ679009">
    <property type="protein sequence ID" value="PSS22419.1"/>
    <property type="molecule type" value="Genomic_DNA"/>
</dbReference>
<dbReference type="GeneID" id="36572793"/>
<reference evidence="1 2" key="1">
    <citation type="journal article" date="2018" name="New Phytol.">
        <title>Comparative genomics and transcriptomics depict ericoid mycorrhizal fungi as versatile saprotrophs and plant mutualists.</title>
        <authorList>
            <person name="Martino E."/>
            <person name="Morin E."/>
            <person name="Grelet G.A."/>
            <person name="Kuo A."/>
            <person name="Kohler A."/>
            <person name="Daghino S."/>
            <person name="Barry K.W."/>
            <person name="Cichocki N."/>
            <person name="Clum A."/>
            <person name="Dockter R.B."/>
            <person name="Hainaut M."/>
            <person name="Kuo R.C."/>
            <person name="LaButti K."/>
            <person name="Lindahl B.D."/>
            <person name="Lindquist E.A."/>
            <person name="Lipzen A."/>
            <person name="Khouja H.R."/>
            <person name="Magnuson J."/>
            <person name="Murat C."/>
            <person name="Ohm R.A."/>
            <person name="Singer S.W."/>
            <person name="Spatafora J.W."/>
            <person name="Wang M."/>
            <person name="Veneault-Fourrey C."/>
            <person name="Henrissat B."/>
            <person name="Grigoriev I.V."/>
            <person name="Martin F.M."/>
            <person name="Perotto S."/>
        </authorList>
    </citation>
    <scope>NUCLEOTIDE SEQUENCE [LARGE SCALE GENOMIC DNA]</scope>
    <source>
        <strain evidence="1 2">ATCC 22711</strain>
    </source>
</reference>
<sequence>MFRCSSDIYVWQKGLIGRELPTAVRPVVYYESFSHLLLSCPRPARPSIHPFPSLQHRRRRIAFLSLPFLHIVCKVTPLEVDQRQ</sequence>
<organism evidence="1 2">
    <name type="scientific">Amorphotheca resinae ATCC 22711</name>
    <dbReference type="NCBI Taxonomy" id="857342"/>
    <lineage>
        <taxon>Eukaryota</taxon>
        <taxon>Fungi</taxon>
        <taxon>Dikarya</taxon>
        <taxon>Ascomycota</taxon>
        <taxon>Pezizomycotina</taxon>
        <taxon>Leotiomycetes</taxon>
        <taxon>Helotiales</taxon>
        <taxon>Amorphothecaceae</taxon>
        <taxon>Amorphotheca</taxon>
    </lineage>
</organism>
<evidence type="ECO:0000313" key="2">
    <source>
        <dbReference type="Proteomes" id="UP000241818"/>
    </source>
</evidence>
<dbReference type="InParanoid" id="A0A2T3B6M4"/>
<evidence type="ECO:0000313" key="1">
    <source>
        <dbReference type="EMBL" id="PSS22419.1"/>
    </source>
</evidence>